<comment type="caution">
    <text evidence="2">The sequence shown here is derived from an EMBL/GenBank/DDBJ whole genome shotgun (WGS) entry which is preliminary data.</text>
</comment>
<organism evidence="2 3">
    <name type="scientific">Ilex paraguariensis</name>
    <name type="common">yerba mate</name>
    <dbReference type="NCBI Taxonomy" id="185542"/>
    <lineage>
        <taxon>Eukaryota</taxon>
        <taxon>Viridiplantae</taxon>
        <taxon>Streptophyta</taxon>
        <taxon>Embryophyta</taxon>
        <taxon>Tracheophyta</taxon>
        <taxon>Spermatophyta</taxon>
        <taxon>Magnoliopsida</taxon>
        <taxon>eudicotyledons</taxon>
        <taxon>Gunneridae</taxon>
        <taxon>Pentapetalae</taxon>
        <taxon>asterids</taxon>
        <taxon>campanulids</taxon>
        <taxon>Aquifoliales</taxon>
        <taxon>Aquifoliaceae</taxon>
        <taxon>Ilex</taxon>
    </lineage>
</organism>
<accession>A0ABC8R552</accession>
<evidence type="ECO:0000256" key="1">
    <source>
        <dbReference type="SAM" id="MobiDB-lite"/>
    </source>
</evidence>
<dbReference type="EMBL" id="CAUOFW020001016">
    <property type="protein sequence ID" value="CAK9140133.1"/>
    <property type="molecule type" value="Genomic_DNA"/>
</dbReference>
<feature type="compositionally biased region" description="Low complexity" evidence="1">
    <location>
        <begin position="102"/>
        <end position="112"/>
    </location>
</feature>
<feature type="compositionally biased region" description="Basic and acidic residues" evidence="1">
    <location>
        <begin position="10"/>
        <end position="46"/>
    </location>
</feature>
<reference evidence="2 3" key="1">
    <citation type="submission" date="2024-02" db="EMBL/GenBank/DDBJ databases">
        <authorList>
            <person name="Vignale AGUSTIN F."/>
            <person name="Sosa J E."/>
            <person name="Modenutti C."/>
        </authorList>
    </citation>
    <scope>NUCLEOTIDE SEQUENCE [LARGE SCALE GENOMIC DNA]</scope>
</reference>
<feature type="region of interest" description="Disordered" evidence="1">
    <location>
        <begin position="1"/>
        <end position="61"/>
    </location>
</feature>
<proteinExistence type="predicted"/>
<protein>
    <submittedName>
        <fullName evidence="2">Uncharacterized protein</fullName>
    </submittedName>
</protein>
<dbReference type="AlphaFoldDB" id="A0ABC8R552"/>
<dbReference type="Proteomes" id="UP001642360">
    <property type="component" value="Unassembled WGS sequence"/>
</dbReference>
<gene>
    <name evidence="2" type="ORF">ILEXP_LOCUS7572</name>
</gene>
<evidence type="ECO:0000313" key="3">
    <source>
        <dbReference type="Proteomes" id="UP001642360"/>
    </source>
</evidence>
<sequence length="374" mass="43391">MADGTNNDGDFSKQHKIENDKEEAGKPKVAIEHFDSNQEAVKKKLNELPSEIDDDRKNHDIQVEETGQKMYEGMNESEMEDDVQKHLNHFWIDHHLYLLQSSSDDGSDLDLGNSENDEDLNIKKQSDQENQGTIANAEFTDQDRNDKVEDEIPEENSKLRPIVETLDQQISQFKRLARGHKKLCNDDDSDDEEVLRKILGLKGDSKLEHLDNKSKDTDQFNDVTHPDFYTNIEGLEEQMYELMREFKEDEEKEKQGRLNKLNVKQKVSNQPEDGIDCVDFAEIHGLEFDKSKEEFKGKEEDVTKGELDRKQKKALDQVYEALELILGELDTEIPRLQVHLARLRQQVVEIFQQLEFEFEKAEAEEFRYGNGGTS</sequence>
<evidence type="ECO:0000313" key="2">
    <source>
        <dbReference type="EMBL" id="CAK9140133.1"/>
    </source>
</evidence>
<feature type="region of interest" description="Disordered" evidence="1">
    <location>
        <begin position="102"/>
        <end position="158"/>
    </location>
</feature>
<keyword evidence="3" id="KW-1185">Reference proteome</keyword>
<name>A0ABC8R552_9AQUA</name>